<keyword evidence="2" id="KW-0804">Transcription</keyword>
<dbReference type="Proteomes" id="UP000521676">
    <property type="component" value="Unassembled WGS sequence"/>
</dbReference>
<keyword evidence="5" id="KW-0251">Elongation factor</keyword>
<evidence type="ECO:0000256" key="2">
    <source>
        <dbReference type="ARBA" id="ARBA00023163"/>
    </source>
</evidence>
<reference evidence="6" key="2">
    <citation type="journal article" date="2024" name="Nature">
        <title>Anoxygenic phototroph of the Chloroflexota uses a type I reaction centre.</title>
        <authorList>
            <person name="Tsuji J.M."/>
            <person name="Shaw N.A."/>
            <person name="Nagashima S."/>
            <person name="Venkiteswaran J.J."/>
            <person name="Schiff S.L."/>
            <person name="Watanabe T."/>
            <person name="Fukui M."/>
            <person name="Hanada S."/>
            <person name="Tank M."/>
            <person name="Neufeld J.D."/>
        </authorList>
    </citation>
    <scope>NUCLEOTIDE SEQUENCE</scope>
    <source>
        <strain evidence="6">L227-S17</strain>
    </source>
</reference>
<evidence type="ECO:0000259" key="4">
    <source>
        <dbReference type="Pfam" id="PF03449"/>
    </source>
</evidence>
<dbReference type="GO" id="GO:0070063">
    <property type="term" value="F:RNA polymerase binding"/>
    <property type="evidence" value="ECO:0007669"/>
    <property type="project" value="InterPro"/>
</dbReference>
<dbReference type="InterPro" id="IPR001437">
    <property type="entry name" value="Tscrpt_elong_fac_GreA/B_C"/>
</dbReference>
<dbReference type="InterPro" id="IPR036953">
    <property type="entry name" value="GreA/GreB_C_sf"/>
</dbReference>
<dbReference type="RefSeq" id="WP_341468949.1">
    <property type="nucleotide sequence ID" value="NZ_CP128399.1"/>
</dbReference>
<dbReference type="Pfam" id="PF03449">
    <property type="entry name" value="GreA_GreB_N"/>
    <property type="match status" value="1"/>
</dbReference>
<evidence type="ECO:0000313" key="8">
    <source>
        <dbReference type="Proteomes" id="UP001431572"/>
    </source>
</evidence>
<gene>
    <name evidence="5" type="ORF">HXX08_04770</name>
    <name evidence="6" type="ORF">OZ401_000302</name>
</gene>
<dbReference type="InterPro" id="IPR022691">
    <property type="entry name" value="Tscrpt_elong_fac_GreA/B_N"/>
</dbReference>
<dbReference type="SUPFAM" id="SSF46557">
    <property type="entry name" value="GreA transcript cleavage protein, N-terminal domain"/>
    <property type="match status" value="1"/>
</dbReference>
<dbReference type="GO" id="GO:0003746">
    <property type="term" value="F:translation elongation factor activity"/>
    <property type="evidence" value="ECO:0007669"/>
    <property type="project" value="UniProtKB-KW"/>
</dbReference>
<evidence type="ECO:0000256" key="1">
    <source>
        <dbReference type="ARBA" id="ARBA00023015"/>
    </source>
</evidence>
<keyword evidence="5" id="KW-0648">Protein biosynthesis</keyword>
<dbReference type="PIRSF" id="PIRSF006092">
    <property type="entry name" value="GreA_GreB"/>
    <property type="match status" value="1"/>
</dbReference>
<dbReference type="Gene3D" id="1.10.287.180">
    <property type="entry name" value="Transcription elongation factor, GreA/GreB, N-terminal domain"/>
    <property type="match status" value="1"/>
</dbReference>
<dbReference type="PANTHER" id="PTHR30437">
    <property type="entry name" value="TRANSCRIPTION ELONGATION FACTOR GREA"/>
    <property type="match status" value="1"/>
</dbReference>
<protein>
    <submittedName>
        <fullName evidence="5">GreA/GreB family elongation factor</fullName>
    </submittedName>
</protein>
<dbReference type="InterPro" id="IPR023459">
    <property type="entry name" value="Tscrpt_elong_fac_GreA/B_fam"/>
</dbReference>
<reference evidence="5 7" key="1">
    <citation type="submission" date="2020-06" db="EMBL/GenBank/DDBJ databases">
        <title>Anoxygenic phototrophic Chloroflexota member uses a Type I reaction center.</title>
        <authorList>
            <person name="Tsuji J.M."/>
            <person name="Shaw N.A."/>
            <person name="Nagashima S."/>
            <person name="Venkiteswaran J."/>
            <person name="Schiff S.L."/>
            <person name="Hanada S."/>
            <person name="Tank M."/>
            <person name="Neufeld J.D."/>
        </authorList>
    </citation>
    <scope>NUCLEOTIDE SEQUENCE [LARGE SCALE GENOMIC DNA]</scope>
    <source>
        <strain evidence="5">L227-S17</strain>
    </source>
</reference>
<keyword evidence="1" id="KW-0805">Transcription regulation</keyword>
<dbReference type="GO" id="GO:0032784">
    <property type="term" value="P:regulation of DNA-templated transcription elongation"/>
    <property type="evidence" value="ECO:0007669"/>
    <property type="project" value="InterPro"/>
</dbReference>
<dbReference type="InterPro" id="IPR036805">
    <property type="entry name" value="Tscrpt_elong_fac_GreA/B_N_sf"/>
</dbReference>
<feature type="domain" description="Transcription elongation factor GreA/GreB N-terminal" evidence="4">
    <location>
        <begin position="7"/>
        <end position="76"/>
    </location>
</feature>
<dbReference type="EMBL" id="JACATZ010000001">
    <property type="protein sequence ID" value="NWJ45175.1"/>
    <property type="molecule type" value="Genomic_DNA"/>
</dbReference>
<dbReference type="SUPFAM" id="SSF54534">
    <property type="entry name" value="FKBP-like"/>
    <property type="match status" value="1"/>
</dbReference>
<dbReference type="GO" id="GO:0006354">
    <property type="term" value="P:DNA-templated transcription elongation"/>
    <property type="evidence" value="ECO:0007669"/>
    <property type="project" value="TreeGrafter"/>
</dbReference>
<evidence type="ECO:0000313" key="6">
    <source>
        <dbReference type="EMBL" id="WJW67054.1"/>
    </source>
</evidence>
<keyword evidence="8" id="KW-1185">Reference proteome</keyword>
<organism evidence="5 7">
    <name type="scientific">Candidatus Chlorohelix allophototropha</name>
    <dbReference type="NCBI Taxonomy" id="3003348"/>
    <lineage>
        <taxon>Bacteria</taxon>
        <taxon>Bacillati</taxon>
        <taxon>Chloroflexota</taxon>
        <taxon>Chloroflexia</taxon>
        <taxon>Candidatus Chloroheliales</taxon>
        <taxon>Candidatus Chloroheliaceae</taxon>
        <taxon>Candidatus Chlorohelix</taxon>
    </lineage>
</organism>
<dbReference type="PANTHER" id="PTHR30437:SF4">
    <property type="entry name" value="TRANSCRIPTION ELONGATION FACTOR GREA"/>
    <property type="match status" value="1"/>
</dbReference>
<dbReference type="Pfam" id="PF01272">
    <property type="entry name" value="GreA_GreB"/>
    <property type="match status" value="1"/>
</dbReference>
<name>A0A8T7M315_9CHLR</name>
<dbReference type="Proteomes" id="UP001431572">
    <property type="component" value="Chromosome 1"/>
</dbReference>
<dbReference type="EMBL" id="CP128399">
    <property type="protein sequence ID" value="WJW67054.1"/>
    <property type="molecule type" value="Genomic_DNA"/>
</dbReference>
<dbReference type="Gene3D" id="3.10.50.30">
    <property type="entry name" value="Transcription elongation factor, GreA/GreB, C-terminal domain"/>
    <property type="match status" value="1"/>
</dbReference>
<feature type="domain" description="Transcription elongation factor GreA/GreB C-terminal" evidence="3">
    <location>
        <begin position="84"/>
        <end position="162"/>
    </location>
</feature>
<proteinExistence type="predicted"/>
<dbReference type="AlphaFoldDB" id="A0A8T7M315"/>
<dbReference type="GO" id="GO:0003677">
    <property type="term" value="F:DNA binding"/>
    <property type="evidence" value="ECO:0007669"/>
    <property type="project" value="InterPro"/>
</dbReference>
<accession>A0A8T7M315</accession>
<evidence type="ECO:0000313" key="5">
    <source>
        <dbReference type="EMBL" id="NWJ45175.1"/>
    </source>
</evidence>
<sequence length="163" mass="17837">MANPINQLTAEAKISLEAELKELLEVIEPDLVARVGDAASQGDLRENFAYHDLRRELGIKRGRIQELRTILKSSVIVEVPINDGYVRLGSTVVVTEDGFDDEEVFWIVTEAEASNQSDSSSGRMKLSVGSPLGQVLLGRKIGDKVTFTAPTGAKLAFIVKRIQ</sequence>
<evidence type="ECO:0000313" key="7">
    <source>
        <dbReference type="Proteomes" id="UP000521676"/>
    </source>
</evidence>
<evidence type="ECO:0000259" key="3">
    <source>
        <dbReference type="Pfam" id="PF01272"/>
    </source>
</evidence>